<reference evidence="2" key="1">
    <citation type="submission" date="2021-04" db="EMBL/GenBank/DDBJ databases">
        <title>Genome based classification of Actinospica acidithermotolerans sp. nov., an actinobacterium isolated from an Indonesian hot spring.</title>
        <authorList>
            <person name="Kusuma A.B."/>
            <person name="Putra K.E."/>
            <person name="Nafisah S."/>
            <person name="Loh J."/>
            <person name="Nouioui I."/>
            <person name="Goodfellow M."/>
        </authorList>
    </citation>
    <scope>NUCLEOTIDE SEQUENCE</scope>
    <source>
        <strain evidence="2">CSCA 57</strain>
    </source>
</reference>
<proteinExistence type="predicted"/>
<gene>
    <name evidence="2" type="ORF">KDL01_18365</name>
</gene>
<dbReference type="Proteomes" id="UP000675781">
    <property type="component" value="Unassembled WGS sequence"/>
</dbReference>
<dbReference type="RefSeq" id="WP_212529738.1">
    <property type="nucleotide sequence ID" value="NZ_JAGSOG010000088.1"/>
</dbReference>
<dbReference type="Gene3D" id="3.10.450.590">
    <property type="match status" value="1"/>
</dbReference>
<dbReference type="InterPro" id="IPR024981">
    <property type="entry name" value="DUF3887"/>
</dbReference>
<comment type="caution">
    <text evidence="2">The sequence shown here is derived from an EMBL/GenBank/DDBJ whole genome shotgun (WGS) entry which is preliminary data.</text>
</comment>
<dbReference type="Pfam" id="PF13026">
    <property type="entry name" value="DUF3887"/>
    <property type="match status" value="1"/>
</dbReference>
<sequence>MPSDARSDDHQFAHELAETATALADALRQGGHVPAELGTVRIAARLRSLSDAALQHCVERARTAGHTWQEVGDTLGTSRQAAFQRFGRPVNPRTGAVMTDHLLPDAGRRALEVLEAWQAGRDGELIEQFDETMRAQLPPERLAQTWPQLAGLVGAYESCGDPIVRPVGEYTAVDIPMEFEGGPMKGRVVFDETGRICGLFVLNPQM</sequence>
<keyword evidence="3" id="KW-1185">Reference proteome</keyword>
<evidence type="ECO:0000259" key="1">
    <source>
        <dbReference type="Pfam" id="PF13026"/>
    </source>
</evidence>
<evidence type="ECO:0000313" key="2">
    <source>
        <dbReference type="EMBL" id="MBR7835244.1"/>
    </source>
</evidence>
<dbReference type="EMBL" id="JAGSOG010000088">
    <property type="protein sequence ID" value="MBR7835244.1"/>
    <property type="molecule type" value="Genomic_DNA"/>
</dbReference>
<protein>
    <submittedName>
        <fullName evidence="2">DUF3887 domain-containing protein</fullName>
    </submittedName>
</protein>
<dbReference type="AlphaFoldDB" id="A0A941IPK7"/>
<accession>A0A941IPK7</accession>
<organism evidence="2 3">
    <name type="scientific">Actinospica durhamensis</name>
    <dbReference type="NCBI Taxonomy" id="1508375"/>
    <lineage>
        <taxon>Bacteria</taxon>
        <taxon>Bacillati</taxon>
        <taxon>Actinomycetota</taxon>
        <taxon>Actinomycetes</taxon>
        <taxon>Catenulisporales</taxon>
        <taxon>Actinospicaceae</taxon>
        <taxon>Actinospica</taxon>
    </lineage>
</organism>
<name>A0A941IPK7_9ACTN</name>
<feature type="domain" description="DUF3887" evidence="1">
    <location>
        <begin position="112"/>
        <end position="199"/>
    </location>
</feature>
<evidence type="ECO:0000313" key="3">
    <source>
        <dbReference type="Proteomes" id="UP000675781"/>
    </source>
</evidence>